<evidence type="ECO:0000313" key="1">
    <source>
        <dbReference type="EMBL" id="CAB4678451.1"/>
    </source>
</evidence>
<dbReference type="Gene3D" id="3.40.190.10">
    <property type="entry name" value="Periplasmic binding protein-like II"/>
    <property type="match status" value="1"/>
</dbReference>
<organism evidence="1">
    <name type="scientific">freshwater metagenome</name>
    <dbReference type="NCBI Taxonomy" id="449393"/>
    <lineage>
        <taxon>unclassified sequences</taxon>
        <taxon>metagenomes</taxon>
        <taxon>ecological metagenomes</taxon>
    </lineage>
</organism>
<dbReference type="PANTHER" id="PTHR42996">
    <property type="entry name" value="PHOSPHATE-BINDING PROTEIN PSTS"/>
    <property type="match status" value="1"/>
</dbReference>
<dbReference type="EMBL" id="CAEZWW010000132">
    <property type="protein sequence ID" value="CAB4678451.1"/>
    <property type="molecule type" value="Genomic_DNA"/>
</dbReference>
<reference evidence="1" key="1">
    <citation type="submission" date="2020-05" db="EMBL/GenBank/DDBJ databases">
        <authorList>
            <person name="Chiriac C."/>
            <person name="Salcher M."/>
            <person name="Ghai R."/>
            <person name="Kavagutti S V."/>
        </authorList>
    </citation>
    <scope>NUCLEOTIDE SEQUENCE</scope>
</reference>
<dbReference type="InterPro" id="IPR050962">
    <property type="entry name" value="Phosphate-bind_PstS"/>
</dbReference>
<name>A0A6J6MVM4_9ZZZZ</name>
<proteinExistence type="predicted"/>
<dbReference type="PANTHER" id="PTHR42996:SF1">
    <property type="entry name" value="PHOSPHATE-BINDING PROTEIN PSTS"/>
    <property type="match status" value="1"/>
</dbReference>
<gene>
    <name evidence="1" type="ORF">UFOPK2310_01061</name>
</gene>
<dbReference type="AlphaFoldDB" id="A0A6J6MVM4"/>
<sequence length="401" mass="41502">MKVRTMPRNVTTIRGIVLASFAVVLVAACTPPMPPDVLAARAEAQVVCGAGEVKVSVPSGFAGSMDSVGVALGSVCPDETVLELPEAEPAPLALVDKTPAQADIDQFKISNCPSDPVVVVPAFGYPVTMAYNVVGLEGLVMTPEIVAGILSGEITSWEDPLLLAENPDFDLTLLPEITLMSVDSPQGDVEAMTTWVGQQDAKAWPQGMAGTLAAGQKFATQSDLLAEMMAVEGSIAVLPISVAFNNILATANLPVNGTDANGQEVDTVVTTDDVQLYKIGSGATTVTKDATGNLFASPATGGFPVEGNFDIASSKIMMVDGAPLVGWPVVGYAHLLICDNPAEPLPLLFAQYLVRLAGQGSLESYGLTPMPEPIRIQTFAPLKVVVNVDGEAAPSASPVAS</sequence>
<protein>
    <submittedName>
        <fullName evidence="1">Unannotated protein</fullName>
    </submittedName>
</protein>
<accession>A0A6J6MVM4</accession>
<dbReference type="PROSITE" id="PS51257">
    <property type="entry name" value="PROKAR_LIPOPROTEIN"/>
    <property type="match status" value="1"/>
</dbReference>
<dbReference type="SUPFAM" id="SSF53850">
    <property type="entry name" value="Periplasmic binding protein-like II"/>
    <property type="match status" value="1"/>
</dbReference>